<keyword evidence="8 15" id="KW-0067">ATP-binding</keyword>
<dbReference type="GO" id="GO:0005829">
    <property type="term" value="C:cytosol"/>
    <property type="evidence" value="ECO:0007669"/>
    <property type="project" value="TreeGrafter"/>
</dbReference>
<proteinExistence type="inferred from homology"/>
<dbReference type="PROSITE" id="PS51217">
    <property type="entry name" value="UVRD_HELICASE_CTER"/>
    <property type="match status" value="1"/>
</dbReference>
<dbReference type="GO" id="GO:0000725">
    <property type="term" value="P:recombinational repair"/>
    <property type="evidence" value="ECO:0007669"/>
    <property type="project" value="TreeGrafter"/>
</dbReference>
<gene>
    <name evidence="19" type="ORF">EDD28_2114</name>
</gene>
<evidence type="ECO:0000256" key="2">
    <source>
        <dbReference type="ARBA" id="ARBA00022722"/>
    </source>
</evidence>
<feature type="region of interest" description="Disordered" evidence="16">
    <location>
        <begin position="810"/>
        <end position="837"/>
    </location>
</feature>
<dbReference type="CDD" id="cd17932">
    <property type="entry name" value="DEXQc_UvrD"/>
    <property type="match status" value="1"/>
</dbReference>
<organism evidence="19 20">
    <name type="scientific">Salana multivorans</name>
    <dbReference type="NCBI Taxonomy" id="120377"/>
    <lineage>
        <taxon>Bacteria</taxon>
        <taxon>Bacillati</taxon>
        <taxon>Actinomycetota</taxon>
        <taxon>Actinomycetes</taxon>
        <taxon>Micrococcales</taxon>
        <taxon>Beutenbergiaceae</taxon>
        <taxon>Salana</taxon>
    </lineage>
</organism>
<accession>A0A3N2DCJ3</accession>
<evidence type="ECO:0000259" key="17">
    <source>
        <dbReference type="PROSITE" id="PS51198"/>
    </source>
</evidence>
<comment type="catalytic activity">
    <reaction evidence="14">
        <text>ATP + H2O = ADP + phosphate + H(+)</text>
        <dbReference type="Rhea" id="RHEA:13065"/>
        <dbReference type="ChEBI" id="CHEBI:15377"/>
        <dbReference type="ChEBI" id="CHEBI:15378"/>
        <dbReference type="ChEBI" id="CHEBI:30616"/>
        <dbReference type="ChEBI" id="CHEBI:43474"/>
        <dbReference type="ChEBI" id="CHEBI:456216"/>
        <dbReference type="EC" id="5.6.2.4"/>
    </reaction>
</comment>
<keyword evidence="10" id="KW-0234">DNA repair</keyword>
<keyword evidence="6 15" id="KW-0347">Helicase</keyword>
<keyword evidence="5 15" id="KW-0378">Hydrolase</keyword>
<dbReference type="InterPro" id="IPR014017">
    <property type="entry name" value="DNA_helicase_UvrD-like_C"/>
</dbReference>
<evidence type="ECO:0000256" key="9">
    <source>
        <dbReference type="ARBA" id="ARBA00023125"/>
    </source>
</evidence>
<dbReference type="RefSeq" id="WP_148059593.1">
    <property type="nucleotide sequence ID" value="NZ_RKHQ01000001.1"/>
</dbReference>
<dbReference type="InterPro" id="IPR038726">
    <property type="entry name" value="PDDEXK_AddAB-type"/>
</dbReference>
<dbReference type="PANTHER" id="PTHR11070">
    <property type="entry name" value="UVRD / RECB / PCRA DNA HELICASE FAMILY MEMBER"/>
    <property type="match status" value="1"/>
</dbReference>
<sequence length="1162" mass="123515">MSARDVATVEGSAGGGGVRAVSGAEGVRLGAVELAALLGTNRPTDEQIAVIEAPLEPLLVVAGAGSGKTATMTDRVVWLVANGLVEPAEVLGLTFTRKAAAELASRVEKRLRLLARELPELFGPADSGVDWVTQRPRISTYNAYAAALVQDHGLRLGIEADLTLLTEAGRLQLASEVVDRWAGQLDTPLAVSTVVGAVASLAGEMSEHLLDPDAVARRLREIALELASAEPAGSKRVPYADVQKVIDSLEARAQLMPLIAEMQRLKRERGAIDFADQVAAAARLGREFPLVAARERETARVVLLDEYQDTSVAQLEMLRGLFGDGHPVTAVGDPHQGIYGWRGASAGSLLSFPEHFPRADGEPARLATLSTSWRNDEAILAAANETSAPLRASTRLAVPELRARPGAGPGEVRWLYAADTEAETAAMARAIAQRWRPGHGTAAVLCRKRAWFEPLRAAFAALGVPAQVVGLAGLLETPAVSDVRAALTAAFDPSRGDALARLLTGPAFRLGIADLLALQSLARERTAGRGEGAGRREEAENASIVEALDVLPEPGWRAGDGRELSAAGHARLVEARTLVRQIRSLAHLGLADLVVAVEQLLGLDLELVAHGGAGRRGRADLDELVDVAADFEAGATAPTLGGFLAYLDAAQEHERGLDVPAGEPDPARVQILTMHAAKGLEWSVVGVVGLAEKEFPGLGGSVDEPTSSGWLTALDALPYELRGDADHLPDLGGEPGATHRDVDEARERFRVEDGARALREERRLAYVAFTRAERSLVLSGSWWSTRKEPDAPSRFLLALVREGLAQPVDGVEPEVLDGPPERPESAASRPVVWPVEQDPDETAALRRAQRMVELADPVDLVIPGRAGDPEAPDRDPAAAERSSVAPGTPVGPGAPDDRAAGAPDDRAAAVAGVPSPPPVTWGDAGEDALVARWRWEAGALLAERDLASGGRVVTAPEHLSASAVVALASDPETFARDRRRPMPTPPRAAARRGTRFHAWLERHYSRAALIDVDELVGEEIGSDEELEALREAFLASPWAQREPIAIEEDVTTPVAGVEIRCRIDAVFPGGPGEDCDVHIVDWKTGHEPAGERARRARELQLAMYRLGWSRLHGIRLERIAASFHYVGEGVTLAAPRLGEEEVTDLLERHLAELASLGSGGSG</sequence>
<dbReference type="GO" id="GO:0004527">
    <property type="term" value="F:exonuclease activity"/>
    <property type="evidence" value="ECO:0007669"/>
    <property type="project" value="UniProtKB-KW"/>
</dbReference>
<dbReference type="PROSITE" id="PS51198">
    <property type="entry name" value="UVRD_HELICASE_ATP_BIND"/>
    <property type="match status" value="1"/>
</dbReference>
<dbReference type="InterPro" id="IPR027417">
    <property type="entry name" value="P-loop_NTPase"/>
</dbReference>
<dbReference type="PANTHER" id="PTHR11070:SF55">
    <property type="entry name" value="DNA 3'-5' HELICASE"/>
    <property type="match status" value="1"/>
</dbReference>
<dbReference type="Gene3D" id="1.10.10.160">
    <property type="match status" value="1"/>
</dbReference>
<evidence type="ECO:0000256" key="13">
    <source>
        <dbReference type="ARBA" id="ARBA00034808"/>
    </source>
</evidence>
<dbReference type="GO" id="GO:0033202">
    <property type="term" value="C:DNA helicase complex"/>
    <property type="evidence" value="ECO:0007669"/>
    <property type="project" value="TreeGrafter"/>
</dbReference>
<evidence type="ECO:0000313" key="19">
    <source>
        <dbReference type="EMBL" id="ROR97515.1"/>
    </source>
</evidence>
<keyword evidence="20" id="KW-1185">Reference proteome</keyword>
<dbReference type="EMBL" id="RKHQ01000001">
    <property type="protein sequence ID" value="ROR97515.1"/>
    <property type="molecule type" value="Genomic_DNA"/>
</dbReference>
<keyword evidence="11" id="KW-0413">Isomerase</keyword>
<dbReference type="Gene3D" id="1.10.486.10">
    <property type="entry name" value="PCRA, domain 4"/>
    <property type="match status" value="1"/>
</dbReference>
<feature type="domain" description="UvrD-like helicase C-terminal" evidence="18">
    <location>
        <begin position="377"/>
        <end position="679"/>
    </location>
</feature>
<dbReference type="Pfam" id="PF00580">
    <property type="entry name" value="UvrD-helicase"/>
    <property type="match status" value="1"/>
</dbReference>
<evidence type="ECO:0000256" key="4">
    <source>
        <dbReference type="ARBA" id="ARBA00022763"/>
    </source>
</evidence>
<comment type="similarity">
    <text evidence="1">Belongs to the helicase family. UvrD subfamily.</text>
</comment>
<feature type="region of interest" description="Disordered" evidence="16">
    <location>
        <begin position="859"/>
        <end position="922"/>
    </location>
</feature>
<dbReference type="InterPro" id="IPR014016">
    <property type="entry name" value="UvrD-like_ATP-bd"/>
</dbReference>
<evidence type="ECO:0000259" key="18">
    <source>
        <dbReference type="PROSITE" id="PS51217"/>
    </source>
</evidence>
<keyword evidence="7" id="KW-0269">Exonuclease</keyword>
<evidence type="ECO:0000256" key="1">
    <source>
        <dbReference type="ARBA" id="ARBA00009922"/>
    </source>
</evidence>
<dbReference type="GO" id="GO:0005524">
    <property type="term" value="F:ATP binding"/>
    <property type="evidence" value="ECO:0007669"/>
    <property type="project" value="UniProtKB-UniRule"/>
</dbReference>
<comment type="caution">
    <text evidence="19">The sequence shown here is derived from an EMBL/GenBank/DDBJ whole genome shotgun (WGS) entry which is preliminary data.</text>
</comment>
<keyword evidence="3 15" id="KW-0547">Nucleotide-binding</keyword>
<evidence type="ECO:0000256" key="5">
    <source>
        <dbReference type="ARBA" id="ARBA00022801"/>
    </source>
</evidence>
<evidence type="ECO:0000256" key="7">
    <source>
        <dbReference type="ARBA" id="ARBA00022839"/>
    </source>
</evidence>
<keyword evidence="2" id="KW-0540">Nuclease</keyword>
<keyword evidence="9" id="KW-0238">DNA-binding</keyword>
<evidence type="ECO:0000256" key="11">
    <source>
        <dbReference type="ARBA" id="ARBA00023235"/>
    </source>
</evidence>
<name>A0A3N2DCJ3_9MICO</name>
<dbReference type="InterPro" id="IPR011335">
    <property type="entry name" value="Restrct_endonuc-II-like"/>
</dbReference>
<dbReference type="GO" id="GO:0003677">
    <property type="term" value="F:DNA binding"/>
    <property type="evidence" value="ECO:0007669"/>
    <property type="project" value="UniProtKB-KW"/>
</dbReference>
<dbReference type="GO" id="GO:0043138">
    <property type="term" value="F:3'-5' DNA helicase activity"/>
    <property type="evidence" value="ECO:0007669"/>
    <property type="project" value="UniProtKB-EC"/>
</dbReference>
<reference evidence="19 20" key="1">
    <citation type="submission" date="2018-11" db="EMBL/GenBank/DDBJ databases">
        <title>Sequencing the genomes of 1000 actinobacteria strains.</title>
        <authorList>
            <person name="Klenk H.-P."/>
        </authorList>
    </citation>
    <scope>NUCLEOTIDE SEQUENCE [LARGE SCALE GENOMIC DNA]</scope>
    <source>
        <strain evidence="19 20">DSM 13521</strain>
    </source>
</reference>
<dbReference type="EC" id="5.6.2.4" evidence="13"/>
<dbReference type="InterPro" id="IPR013986">
    <property type="entry name" value="DExx_box_DNA_helicase_dom_sf"/>
</dbReference>
<evidence type="ECO:0000256" key="15">
    <source>
        <dbReference type="PROSITE-ProRule" id="PRU00560"/>
    </source>
</evidence>
<feature type="compositionally biased region" description="Basic and acidic residues" evidence="16">
    <location>
        <begin position="867"/>
        <end position="878"/>
    </location>
</feature>
<dbReference type="Pfam" id="PF13361">
    <property type="entry name" value="UvrD_C"/>
    <property type="match status" value="1"/>
</dbReference>
<evidence type="ECO:0000256" key="14">
    <source>
        <dbReference type="ARBA" id="ARBA00048988"/>
    </source>
</evidence>
<evidence type="ECO:0000256" key="10">
    <source>
        <dbReference type="ARBA" id="ARBA00023204"/>
    </source>
</evidence>
<dbReference type="SUPFAM" id="SSF52980">
    <property type="entry name" value="Restriction endonuclease-like"/>
    <property type="match status" value="1"/>
</dbReference>
<dbReference type="SUPFAM" id="SSF52540">
    <property type="entry name" value="P-loop containing nucleoside triphosphate hydrolases"/>
    <property type="match status" value="1"/>
</dbReference>
<dbReference type="Gene3D" id="3.40.50.300">
    <property type="entry name" value="P-loop containing nucleotide triphosphate hydrolases"/>
    <property type="match status" value="3"/>
</dbReference>
<dbReference type="OrthoDB" id="4812256at2"/>
<dbReference type="InterPro" id="IPR011604">
    <property type="entry name" value="PDDEXK-like_dom_sf"/>
</dbReference>
<evidence type="ECO:0000256" key="12">
    <source>
        <dbReference type="ARBA" id="ARBA00034617"/>
    </source>
</evidence>
<feature type="compositionally biased region" description="Low complexity" evidence="16">
    <location>
        <begin position="879"/>
        <end position="894"/>
    </location>
</feature>
<dbReference type="Gene3D" id="3.90.320.10">
    <property type="match status" value="1"/>
</dbReference>
<feature type="binding site" evidence="15">
    <location>
        <begin position="62"/>
        <end position="69"/>
    </location>
    <ligand>
        <name>ATP</name>
        <dbReference type="ChEBI" id="CHEBI:30616"/>
    </ligand>
</feature>
<evidence type="ECO:0000313" key="20">
    <source>
        <dbReference type="Proteomes" id="UP000275356"/>
    </source>
</evidence>
<feature type="compositionally biased region" description="Basic and acidic residues" evidence="16">
    <location>
        <begin position="895"/>
        <end position="907"/>
    </location>
</feature>
<evidence type="ECO:0000256" key="8">
    <source>
        <dbReference type="ARBA" id="ARBA00022840"/>
    </source>
</evidence>
<evidence type="ECO:0000256" key="6">
    <source>
        <dbReference type="ARBA" id="ARBA00022806"/>
    </source>
</evidence>
<keyword evidence="4" id="KW-0227">DNA damage</keyword>
<feature type="domain" description="UvrD-like helicase ATP-binding" evidence="17">
    <location>
        <begin position="41"/>
        <end position="376"/>
    </location>
</feature>
<comment type="catalytic activity">
    <reaction evidence="12">
        <text>Couples ATP hydrolysis with the unwinding of duplex DNA by translocating in the 3'-5' direction.</text>
        <dbReference type="EC" id="5.6.2.4"/>
    </reaction>
</comment>
<dbReference type="InterPro" id="IPR000212">
    <property type="entry name" value="DNA_helicase_UvrD/REP"/>
</dbReference>
<dbReference type="Pfam" id="PF12705">
    <property type="entry name" value="PDDEXK_1"/>
    <property type="match status" value="1"/>
</dbReference>
<evidence type="ECO:0000256" key="3">
    <source>
        <dbReference type="ARBA" id="ARBA00022741"/>
    </source>
</evidence>
<dbReference type="AlphaFoldDB" id="A0A3N2DCJ3"/>
<evidence type="ECO:0000256" key="16">
    <source>
        <dbReference type="SAM" id="MobiDB-lite"/>
    </source>
</evidence>
<protein>
    <recommendedName>
        <fullName evidence="13">DNA 3'-5' helicase</fullName>
        <ecNumber evidence="13">5.6.2.4</ecNumber>
    </recommendedName>
</protein>
<dbReference type="Proteomes" id="UP000275356">
    <property type="component" value="Unassembled WGS sequence"/>
</dbReference>